<dbReference type="NCBIfam" id="TIGR00022">
    <property type="entry name" value="YhcH/YjgK/YiaL family protein"/>
    <property type="match status" value="1"/>
</dbReference>
<accession>A0A4R2LEE3</accession>
<dbReference type="InterPro" id="IPR037012">
    <property type="entry name" value="NanQ/TabA/YiaL_sf"/>
</dbReference>
<organism evidence="1 2">
    <name type="scientific">Frisingicoccus caecimuris</name>
    <dbReference type="NCBI Taxonomy" id="1796636"/>
    <lineage>
        <taxon>Bacteria</taxon>
        <taxon>Bacillati</taxon>
        <taxon>Bacillota</taxon>
        <taxon>Clostridia</taxon>
        <taxon>Lachnospirales</taxon>
        <taxon>Lachnospiraceae</taxon>
        <taxon>Frisingicoccus</taxon>
    </lineage>
</organism>
<dbReference type="GO" id="GO:0005829">
    <property type="term" value="C:cytosol"/>
    <property type="evidence" value="ECO:0007669"/>
    <property type="project" value="TreeGrafter"/>
</dbReference>
<comment type="caution">
    <text evidence="1">The sequence shown here is derived from an EMBL/GenBank/DDBJ whole genome shotgun (WGS) entry which is preliminary data.</text>
</comment>
<dbReference type="RefSeq" id="WP_132087678.1">
    <property type="nucleotide sequence ID" value="NZ_SLXA01000001.1"/>
</dbReference>
<evidence type="ECO:0000313" key="1">
    <source>
        <dbReference type="EMBL" id="TCO86472.1"/>
    </source>
</evidence>
<dbReference type="Pfam" id="PF04074">
    <property type="entry name" value="DUF386"/>
    <property type="match status" value="1"/>
</dbReference>
<keyword evidence="2" id="KW-1185">Reference proteome</keyword>
<reference evidence="1 2" key="1">
    <citation type="submission" date="2019-03" db="EMBL/GenBank/DDBJ databases">
        <title>Genomic Encyclopedia of Type Strains, Phase IV (KMG-IV): sequencing the most valuable type-strain genomes for metagenomic binning, comparative biology and taxonomic classification.</title>
        <authorList>
            <person name="Goeker M."/>
        </authorList>
    </citation>
    <scope>NUCLEOTIDE SEQUENCE [LARGE SCALE GENOMIC DNA]</scope>
    <source>
        <strain evidence="1 2">DSM 28559</strain>
    </source>
</reference>
<dbReference type="AlphaFoldDB" id="A0A4R2LEE3"/>
<protein>
    <submittedName>
        <fullName evidence="1">YhcH/YjgK/YiaL family protein</fullName>
    </submittedName>
</protein>
<dbReference type="OrthoDB" id="9792756at2"/>
<dbReference type="PANTHER" id="PTHR34986">
    <property type="entry name" value="EVOLVED BETA-GALACTOSIDASE SUBUNIT BETA"/>
    <property type="match status" value="1"/>
</dbReference>
<dbReference type="SUPFAM" id="SSF51197">
    <property type="entry name" value="Clavaminate synthase-like"/>
    <property type="match status" value="1"/>
</dbReference>
<dbReference type="Gene3D" id="2.60.120.370">
    <property type="entry name" value="YhcH/YjgK/YiaL"/>
    <property type="match status" value="1"/>
</dbReference>
<gene>
    <name evidence="1" type="ORF">EV212_101259</name>
</gene>
<name>A0A4R2LEE3_9FIRM</name>
<proteinExistence type="predicted"/>
<dbReference type="EMBL" id="SLXA01000001">
    <property type="protein sequence ID" value="TCO86472.1"/>
    <property type="molecule type" value="Genomic_DNA"/>
</dbReference>
<evidence type="ECO:0000313" key="2">
    <source>
        <dbReference type="Proteomes" id="UP000295711"/>
    </source>
</evidence>
<dbReference type="InterPro" id="IPR004375">
    <property type="entry name" value="NanQ/TabA/YiaL"/>
</dbReference>
<dbReference type="Proteomes" id="UP000295711">
    <property type="component" value="Unassembled WGS sequence"/>
</dbReference>
<dbReference type="PANTHER" id="PTHR34986:SF1">
    <property type="entry name" value="PROTEIN YIAL"/>
    <property type="match status" value="1"/>
</dbReference>
<sequence length="150" mass="16860">MIYTDMNNLEHYRGMAPHLDTAIDFLKSHALTELKAGRNDVDGENVFINRFGYETMAEEAAAFEAHEFYADIHLVLSGQEWVGVTDMEKMNVTAIDKVTDSVDCDGPVENRLYMTPGKVLIVFPEDAHKVKIAVDGPERVEKAVVKVQMK</sequence>